<organism evidence="1 2">
    <name type="scientific">Pluteus cervinus</name>
    <dbReference type="NCBI Taxonomy" id="181527"/>
    <lineage>
        <taxon>Eukaryota</taxon>
        <taxon>Fungi</taxon>
        <taxon>Dikarya</taxon>
        <taxon>Basidiomycota</taxon>
        <taxon>Agaricomycotina</taxon>
        <taxon>Agaricomycetes</taxon>
        <taxon>Agaricomycetidae</taxon>
        <taxon>Agaricales</taxon>
        <taxon>Pluteineae</taxon>
        <taxon>Pluteaceae</taxon>
        <taxon>Pluteus</taxon>
    </lineage>
</organism>
<dbReference type="Proteomes" id="UP000308600">
    <property type="component" value="Unassembled WGS sequence"/>
</dbReference>
<evidence type="ECO:0000313" key="1">
    <source>
        <dbReference type="EMBL" id="TFK60192.1"/>
    </source>
</evidence>
<accession>A0ACD3A3M5</accession>
<keyword evidence="2" id="KW-1185">Reference proteome</keyword>
<protein>
    <submittedName>
        <fullName evidence="1">Uncharacterized protein</fullName>
    </submittedName>
</protein>
<dbReference type="EMBL" id="ML208815">
    <property type="protein sequence ID" value="TFK60192.1"/>
    <property type="molecule type" value="Genomic_DNA"/>
</dbReference>
<evidence type="ECO:0000313" key="2">
    <source>
        <dbReference type="Proteomes" id="UP000308600"/>
    </source>
</evidence>
<sequence>MLGDIQPFPGVPLHIHKLHQMPISFVFLLFAVFSLCPKLDNQGGIENTLPLFNPSITYDGDLTSIQATLFHHFQPVNLDQLEPQPISILSGTKGWKAEQTAGAT</sequence>
<proteinExistence type="predicted"/>
<gene>
    <name evidence="1" type="ORF">BDN72DRAFT_850791</name>
</gene>
<reference evidence="1 2" key="1">
    <citation type="journal article" date="2019" name="Nat. Ecol. Evol.">
        <title>Megaphylogeny resolves global patterns of mushroom evolution.</title>
        <authorList>
            <person name="Varga T."/>
            <person name="Krizsan K."/>
            <person name="Foldi C."/>
            <person name="Dima B."/>
            <person name="Sanchez-Garcia M."/>
            <person name="Sanchez-Ramirez S."/>
            <person name="Szollosi G.J."/>
            <person name="Szarkandi J.G."/>
            <person name="Papp V."/>
            <person name="Albert L."/>
            <person name="Andreopoulos W."/>
            <person name="Angelini C."/>
            <person name="Antonin V."/>
            <person name="Barry K.W."/>
            <person name="Bougher N.L."/>
            <person name="Buchanan P."/>
            <person name="Buyck B."/>
            <person name="Bense V."/>
            <person name="Catcheside P."/>
            <person name="Chovatia M."/>
            <person name="Cooper J."/>
            <person name="Damon W."/>
            <person name="Desjardin D."/>
            <person name="Finy P."/>
            <person name="Geml J."/>
            <person name="Haridas S."/>
            <person name="Hughes K."/>
            <person name="Justo A."/>
            <person name="Karasinski D."/>
            <person name="Kautmanova I."/>
            <person name="Kiss B."/>
            <person name="Kocsube S."/>
            <person name="Kotiranta H."/>
            <person name="LaButti K.M."/>
            <person name="Lechner B.E."/>
            <person name="Liimatainen K."/>
            <person name="Lipzen A."/>
            <person name="Lukacs Z."/>
            <person name="Mihaltcheva S."/>
            <person name="Morgado L.N."/>
            <person name="Niskanen T."/>
            <person name="Noordeloos M.E."/>
            <person name="Ohm R.A."/>
            <person name="Ortiz-Santana B."/>
            <person name="Ovrebo C."/>
            <person name="Racz N."/>
            <person name="Riley R."/>
            <person name="Savchenko A."/>
            <person name="Shiryaev A."/>
            <person name="Soop K."/>
            <person name="Spirin V."/>
            <person name="Szebenyi C."/>
            <person name="Tomsovsky M."/>
            <person name="Tulloss R.E."/>
            <person name="Uehling J."/>
            <person name="Grigoriev I.V."/>
            <person name="Vagvolgyi C."/>
            <person name="Papp T."/>
            <person name="Martin F.M."/>
            <person name="Miettinen O."/>
            <person name="Hibbett D.S."/>
            <person name="Nagy L.G."/>
        </authorList>
    </citation>
    <scope>NUCLEOTIDE SEQUENCE [LARGE SCALE GENOMIC DNA]</scope>
    <source>
        <strain evidence="1 2">NL-1719</strain>
    </source>
</reference>
<feature type="non-terminal residue" evidence="1">
    <location>
        <position position="1"/>
    </location>
</feature>
<name>A0ACD3A3M5_9AGAR</name>